<feature type="compositionally biased region" description="Polar residues" evidence="1">
    <location>
        <begin position="45"/>
        <end position="55"/>
    </location>
</feature>
<keyword evidence="3" id="KW-1185">Reference proteome</keyword>
<accession>A0A1W1WGG9</accession>
<organism evidence="2 3">
    <name type="scientific">Sulfobacillus thermosulfidooxidans (strain DSM 9293 / VKM B-1269 / AT-1)</name>
    <dbReference type="NCBI Taxonomy" id="929705"/>
    <lineage>
        <taxon>Bacteria</taxon>
        <taxon>Bacillati</taxon>
        <taxon>Bacillota</taxon>
        <taxon>Clostridia</taxon>
        <taxon>Eubacteriales</taxon>
        <taxon>Clostridiales Family XVII. Incertae Sedis</taxon>
        <taxon>Sulfobacillus</taxon>
    </lineage>
</organism>
<evidence type="ECO:0000313" key="3">
    <source>
        <dbReference type="Proteomes" id="UP000192660"/>
    </source>
</evidence>
<feature type="region of interest" description="Disordered" evidence="1">
    <location>
        <begin position="30"/>
        <end position="68"/>
    </location>
</feature>
<sequence length="306" mass="32869">MLKYRYRSVSLLIILSLISLTGCGISTALPSHHSPSPSKTTHQSESTSSTNPVKNSSKPSQASSFPSTVRSQASAVRFNVAVIQAMTYLQHHKIHIPLMAPSVLGFNPPVSSLSAAARVTGGGTTYVVNLYATSKPLTLNSPVLSTLPMMDIIGSFSASQFPSPDSAKAHLYQSNPSTSLAPPYQPPPNVPASLVNLGYGITGTLYNNAALSMAMWHEGEWTFQVWDGTPTQDRQQAMKLVAYLHTHLLPETYGVLGENLAGDGNHTTAEWVYGTTEFSVFNYHSGVQAAEMAVSMRVYPSGKIKP</sequence>
<feature type="compositionally biased region" description="Low complexity" evidence="1">
    <location>
        <begin position="56"/>
        <end position="67"/>
    </location>
</feature>
<dbReference type="Proteomes" id="UP000192660">
    <property type="component" value="Unassembled WGS sequence"/>
</dbReference>
<dbReference type="OrthoDB" id="2138638at2"/>
<name>A0A1W1WGG9_SULTA</name>
<gene>
    <name evidence="2" type="ORF">SAMN00768000_2209</name>
</gene>
<evidence type="ECO:0000256" key="1">
    <source>
        <dbReference type="SAM" id="MobiDB-lite"/>
    </source>
</evidence>
<dbReference type="RefSeq" id="WP_139793539.1">
    <property type="nucleotide sequence ID" value="NZ_FWWY01000001.1"/>
</dbReference>
<dbReference type="PROSITE" id="PS51257">
    <property type="entry name" value="PROKAR_LIPOPROTEIN"/>
    <property type="match status" value="1"/>
</dbReference>
<reference evidence="3" key="1">
    <citation type="submission" date="2017-04" db="EMBL/GenBank/DDBJ databases">
        <authorList>
            <person name="Varghese N."/>
            <person name="Submissions S."/>
        </authorList>
    </citation>
    <scope>NUCLEOTIDE SEQUENCE [LARGE SCALE GENOMIC DNA]</scope>
    <source>
        <strain evidence="3">DSM 9293</strain>
    </source>
</reference>
<dbReference type="AlphaFoldDB" id="A0A1W1WGG9"/>
<evidence type="ECO:0000313" key="2">
    <source>
        <dbReference type="EMBL" id="SMC05377.1"/>
    </source>
</evidence>
<feature type="compositionally biased region" description="Low complexity" evidence="1">
    <location>
        <begin position="30"/>
        <end position="44"/>
    </location>
</feature>
<proteinExistence type="predicted"/>
<protein>
    <submittedName>
        <fullName evidence="2">Uncharacterized protein</fullName>
    </submittedName>
</protein>
<feature type="region of interest" description="Disordered" evidence="1">
    <location>
        <begin position="167"/>
        <end position="186"/>
    </location>
</feature>
<dbReference type="EMBL" id="FWWY01000001">
    <property type="protein sequence ID" value="SMC05377.1"/>
    <property type="molecule type" value="Genomic_DNA"/>
</dbReference>